<evidence type="ECO:0000259" key="6">
    <source>
        <dbReference type="PROSITE" id="PS50977"/>
    </source>
</evidence>
<sequence length="221" mass="23789">MAAETDARFEPRVRPRVVGDREQEILDATLDVLADVGYDRLTMDAVAVAARASKATLYRRWAAKPELVIEALLTQKAAPEPVDTGTLRGDLLAMFCATGGLTDSRQTAVMSSVITAIGRDPEFAAAFRRDFIGPRAHQVVLVFRRAQHRGEVHPDADVDLLATALPGIVLHRRFFLGEVPDESLVTQVVDQLVLPAATHGPTVSTAVPGTTPATSSSKDAR</sequence>
<comment type="caution">
    <text evidence="7">The sequence shown here is derived from an EMBL/GenBank/DDBJ whole genome shotgun (WGS) entry which is preliminary data.</text>
</comment>
<dbReference type="Gene3D" id="1.10.357.10">
    <property type="entry name" value="Tetracycline Repressor, domain 2"/>
    <property type="match status" value="1"/>
</dbReference>
<dbReference type="RefSeq" id="WP_344002293.1">
    <property type="nucleotide sequence ID" value="NZ_BAAAMY010000001.1"/>
</dbReference>
<dbReference type="Pfam" id="PF16859">
    <property type="entry name" value="TetR_C_11"/>
    <property type="match status" value="1"/>
</dbReference>
<dbReference type="PRINTS" id="PR00455">
    <property type="entry name" value="HTHTETR"/>
</dbReference>
<dbReference type="PROSITE" id="PS01081">
    <property type="entry name" value="HTH_TETR_1"/>
    <property type="match status" value="1"/>
</dbReference>
<evidence type="ECO:0000256" key="2">
    <source>
        <dbReference type="ARBA" id="ARBA00023125"/>
    </source>
</evidence>
<dbReference type="SUPFAM" id="SSF48498">
    <property type="entry name" value="Tetracyclin repressor-like, C-terminal domain"/>
    <property type="match status" value="1"/>
</dbReference>
<keyword evidence="8" id="KW-1185">Reference proteome</keyword>
<dbReference type="PANTHER" id="PTHR30055:SF149">
    <property type="entry name" value="TETR-FAMILY TRANSCRIPTIONAL REGULATOR"/>
    <property type="match status" value="1"/>
</dbReference>
<evidence type="ECO:0000256" key="1">
    <source>
        <dbReference type="ARBA" id="ARBA00023015"/>
    </source>
</evidence>
<evidence type="ECO:0000256" key="3">
    <source>
        <dbReference type="ARBA" id="ARBA00023163"/>
    </source>
</evidence>
<gene>
    <name evidence="7" type="ORF">GCM10009737_01500</name>
</gene>
<dbReference type="PROSITE" id="PS50977">
    <property type="entry name" value="HTH_TETR_2"/>
    <property type="match status" value="1"/>
</dbReference>
<dbReference type="SUPFAM" id="SSF46689">
    <property type="entry name" value="Homeodomain-like"/>
    <property type="match status" value="1"/>
</dbReference>
<keyword evidence="1" id="KW-0805">Transcription regulation</keyword>
<accession>A0ABN2NXL3</accession>
<evidence type="ECO:0000313" key="8">
    <source>
        <dbReference type="Proteomes" id="UP001501612"/>
    </source>
</evidence>
<feature type="domain" description="HTH tetR-type" evidence="6">
    <location>
        <begin position="19"/>
        <end position="79"/>
    </location>
</feature>
<reference evidence="7 8" key="1">
    <citation type="journal article" date="2019" name="Int. J. Syst. Evol. Microbiol.">
        <title>The Global Catalogue of Microorganisms (GCM) 10K type strain sequencing project: providing services to taxonomists for standard genome sequencing and annotation.</title>
        <authorList>
            <consortium name="The Broad Institute Genomics Platform"/>
            <consortium name="The Broad Institute Genome Sequencing Center for Infectious Disease"/>
            <person name="Wu L."/>
            <person name="Ma J."/>
        </authorList>
    </citation>
    <scope>NUCLEOTIDE SEQUENCE [LARGE SCALE GENOMIC DNA]</scope>
    <source>
        <strain evidence="7 8">JCM 14046</strain>
    </source>
</reference>
<feature type="region of interest" description="Disordered" evidence="5">
    <location>
        <begin position="200"/>
        <end position="221"/>
    </location>
</feature>
<feature type="compositionally biased region" description="Polar residues" evidence="5">
    <location>
        <begin position="201"/>
        <end position="221"/>
    </location>
</feature>
<evidence type="ECO:0000256" key="5">
    <source>
        <dbReference type="SAM" id="MobiDB-lite"/>
    </source>
</evidence>
<name>A0ABN2NXL3_9ACTN</name>
<dbReference type="InterPro" id="IPR009057">
    <property type="entry name" value="Homeodomain-like_sf"/>
</dbReference>
<dbReference type="InterPro" id="IPR023772">
    <property type="entry name" value="DNA-bd_HTH_TetR-type_CS"/>
</dbReference>
<dbReference type="InterPro" id="IPR036271">
    <property type="entry name" value="Tet_transcr_reg_TetR-rel_C_sf"/>
</dbReference>
<dbReference type="Pfam" id="PF00440">
    <property type="entry name" value="TetR_N"/>
    <property type="match status" value="1"/>
</dbReference>
<keyword evidence="2 4" id="KW-0238">DNA-binding</keyword>
<dbReference type="EMBL" id="BAAAMY010000001">
    <property type="protein sequence ID" value="GAA1904514.1"/>
    <property type="molecule type" value="Genomic_DNA"/>
</dbReference>
<organism evidence="7 8">
    <name type="scientific">Nocardioides lentus</name>
    <dbReference type="NCBI Taxonomy" id="338077"/>
    <lineage>
        <taxon>Bacteria</taxon>
        <taxon>Bacillati</taxon>
        <taxon>Actinomycetota</taxon>
        <taxon>Actinomycetes</taxon>
        <taxon>Propionibacteriales</taxon>
        <taxon>Nocardioidaceae</taxon>
        <taxon>Nocardioides</taxon>
    </lineage>
</organism>
<dbReference type="Gene3D" id="1.10.10.60">
    <property type="entry name" value="Homeodomain-like"/>
    <property type="match status" value="1"/>
</dbReference>
<evidence type="ECO:0000313" key="7">
    <source>
        <dbReference type="EMBL" id="GAA1904514.1"/>
    </source>
</evidence>
<proteinExistence type="predicted"/>
<dbReference type="PANTHER" id="PTHR30055">
    <property type="entry name" value="HTH-TYPE TRANSCRIPTIONAL REGULATOR RUTR"/>
    <property type="match status" value="1"/>
</dbReference>
<keyword evidence="3" id="KW-0804">Transcription</keyword>
<evidence type="ECO:0000256" key="4">
    <source>
        <dbReference type="PROSITE-ProRule" id="PRU00335"/>
    </source>
</evidence>
<dbReference type="InterPro" id="IPR011075">
    <property type="entry name" value="TetR_C"/>
</dbReference>
<feature type="DNA-binding region" description="H-T-H motif" evidence="4">
    <location>
        <begin position="42"/>
        <end position="61"/>
    </location>
</feature>
<dbReference type="InterPro" id="IPR050109">
    <property type="entry name" value="HTH-type_TetR-like_transc_reg"/>
</dbReference>
<protein>
    <submittedName>
        <fullName evidence="7">TetR/AcrR family transcriptional regulator</fullName>
    </submittedName>
</protein>
<dbReference type="Proteomes" id="UP001501612">
    <property type="component" value="Unassembled WGS sequence"/>
</dbReference>
<dbReference type="InterPro" id="IPR001647">
    <property type="entry name" value="HTH_TetR"/>
</dbReference>